<feature type="transmembrane region" description="Helical" evidence="1">
    <location>
        <begin position="42"/>
        <end position="65"/>
    </location>
</feature>
<gene>
    <name evidence="2" type="ORF">YRYPWZST_CDS0080</name>
</gene>
<proteinExistence type="predicted"/>
<feature type="transmembrane region" description="Helical" evidence="1">
    <location>
        <begin position="6"/>
        <end position="30"/>
    </location>
</feature>
<sequence length="91" mass="10779">MDTMTLRFAAIFCIILVFMLVIPFIVFFLMNKKYGNRMPGKVAVVFIFCMITYLVLFFNFSHMLIPTAWQLQPTEVYKCEWKTIYVEKTGD</sequence>
<dbReference type="EMBL" id="PP856722">
    <property type="protein sequence ID" value="XCH40481.1"/>
    <property type="molecule type" value="Genomic_DNA"/>
</dbReference>
<accession>A0AAU8GG50</accession>
<evidence type="ECO:0000256" key="1">
    <source>
        <dbReference type="SAM" id="Phobius"/>
    </source>
</evidence>
<protein>
    <submittedName>
        <fullName evidence="2">Uncharacterized protein</fullName>
    </submittedName>
</protein>
<evidence type="ECO:0000313" key="2">
    <source>
        <dbReference type="EMBL" id="XCH40481.1"/>
    </source>
</evidence>
<keyword evidence="1" id="KW-0812">Transmembrane</keyword>
<name>A0AAU8GG50_9CAUD</name>
<organism evidence="2">
    <name type="scientific">Salmonella phage vB_SEnST11_KE23</name>
    <dbReference type="NCBI Taxonomy" id="3161174"/>
    <lineage>
        <taxon>Viruses</taxon>
        <taxon>Duplodnaviria</taxon>
        <taxon>Heunggongvirae</taxon>
        <taxon>Uroviricota</taxon>
        <taxon>Caudoviricetes</taxon>
        <taxon>Vequintavirinae</taxon>
        <taxon>Seunavirus</taxon>
    </lineage>
</organism>
<keyword evidence="1" id="KW-1133">Transmembrane helix</keyword>
<keyword evidence="1" id="KW-0472">Membrane</keyword>
<reference evidence="2" key="1">
    <citation type="submission" date="2024-05" db="EMBL/GenBank/DDBJ databases">
        <authorList>
            <person name="Mugo M.M."/>
            <person name="Musyoki A.M."/>
            <person name="Makumi A.M."/>
            <person name="Mutai I."/>
            <person name="Drechsel O."/>
            <person name="Kering K.K."/>
            <person name="Muturi P."/>
            <person name="Mbae C.K."/>
            <person name="Kariuki S.M."/>
        </authorList>
    </citation>
    <scope>NUCLEOTIDE SEQUENCE</scope>
</reference>